<comment type="caution">
    <text evidence="1">The sequence shown here is derived from an EMBL/GenBank/DDBJ whole genome shotgun (WGS) entry which is preliminary data.</text>
</comment>
<organism evidence="1 2">
    <name type="scientific">Candidatus Jettenia ecosi</name>
    <dbReference type="NCBI Taxonomy" id="2494326"/>
    <lineage>
        <taxon>Bacteria</taxon>
        <taxon>Pseudomonadati</taxon>
        <taxon>Planctomycetota</taxon>
        <taxon>Candidatus Brocadiia</taxon>
        <taxon>Candidatus Brocadiales</taxon>
        <taxon>Candidatus Brocadiaceae</taxon>
        <taxon>Candidatus Jettenia</taxon>
    </lineage>
</organism>
<proteinExistence type="predicted"/>
<dbReference type="EMBL" id="SULG01000038">
    <property type="protein sequence ID" value="TLD41709.1"/>
    <property type="molecule type" value="Genomic_DNA"/>
</dbReference>
<name>A0A533QBC4_9BACT</name>
<protein>
    <recommendedName>
        <fullName evidence="3">Serine dehydrogenase proteinase</fullName>
    </recommendedName>
</protein>
<dbReference type="SUPFAM" id="SSF52096">
    <property type="entry name" value="ClpP/crotonase"/>
    <property type="match status" value="1"/>
</dbReference>
<evidence type="ECO:0000313" key="1">
    <source>
        <dbReference type="EMBL" id="TLD41709.1"/>
    </source>
</evidence>
<dbReference type="PANTHER" id="PTHR35984">
    <property type="entry name" value="PERIPLASMIC SERINE PROTEASE"/>
    <property type="match status" value="1"/>
</dbReference>
<gene>
    <name evidence="1" type="ORF">JETT_2004</name>
</gene>
<dbReference type="InterPro" id="IPR002825">
    <property type="entry name" value="Pept_S49_ser-pept_pro"/>
</dbReference>
<reference evidence="1 2" key="1">
    <citation type="submission" date="2019-04" db="EMBL/GenBank/DDBJ databases">
        <title>Genome of a novel bacterium Candidatus Jettenia ecosi reconstructed from metagenome of an anammox bioreactor.</title>
        <authorList>
            <person name="Mardanov A.V."/>
            <person name="Beletsky A.V."/>
            <person name="Ravin N.V."/>
            <person name="Botchkova E.A."/>
            <person name="Litti Y.V."/>
            <person name="Nozhevnikova A.N."/>
        </authorList>
    </citation>
    <scope>NUCLEOTIDE SEQUENCE [LARGE SCALE GENOMIC DNA]</scope>
    <source>
        <strain evidence="1">J2</strain>
    </source>
</reference>
<dbReference type="Proteomes" id="UP000319783">
    <property type="component" value="Unassembled WGS sequence"/>
</dbReference>
<evidence type="ECO:0000313" key="2">
    <source>
        <dbReference type="Proteomes" id="UP000319783"/>
    </source>
</evidence>
<dbReference type="Gene3D" id="3.90.226.10">
    <property type="entry name" value="2-enoyl-CoA Hydratase, Chain A, domain 1"/>
    <property type="match status" value="1"/>
</dbReference>
<evidence type="ECO:0008006" key="3">
    <source>
        <dbReference type="Google" id="ProtNLM"/>
    </source>
</evidence>
<dbReference type="PANTHER" id="PTHR35984:SF1">
    <property type="entry name" value="PERIPLASMIC SERINE PROTEASE"/>
    <property type="match status" value="1"/>
</dbReference>
<dbReference type="Pfam" id="PF01972">
    <property type="entry name" value="SDH_protease"/>
    <property type="match status" value="1"/>
</dbReference>
<dbReference type="InterPro" id="IPR029045">
    <property type="entry name" value="ClpP/crotonase-like_dom_sf"/>
</dbReference>
<sequence>MSRDKRKDLIRRIEEKRNSRLIVFLTSDRPNLGFSISTDIVPILHKHILGIEDYQRSKMDLFLYSRGGHSDVPWTIASTFREYCREGSFSVLIPYRAHSAATLIAIGADEIVMTKKAELGPIDITLNNGPYNPREKKTNDRLPISVEDVTGYFDLLQKIGCERPEEKMRGFEQLTNKVHPLALGTVSRILEQTELVASRLLGTRANPFDEEKNREIVRRLSSEIYSHSHTIHRTEAIKQLGLEQIVKAEDAGISDELWSLYEEYNALFLLDKPFMPEEYLVANNLDENTWNDLSLACVESMNRLDIYRKSLLVRRLRQSQPQVSLNVSNISFPSINIPALPPEVTPEQIRQIVEKIVSSQFQSIVNNAVRVAVNELLKTLPSTGFEHISFNSGWVKEE</sequence>
<dbReference type="GO" id="GO:0016020">
    <property type="term" value="C:membrane"/>
    <property type="evidence" value="ECO:0007669"/>
    <property type="project" value="InterPro"/>
</dbReference>
<dbReference type="AlphaFoldDB" id="A0A533QBC4"/>
<accession>A0A533QBC4</accession>